<evidence type="ECO:0000313" key="3">
    <source>
        <dbReference type="EMBL" id="GKT51544.1"/>
    </source>
</evidence>
<feature type="region of interest" description="Disordered" evidence="1">
    <location>
        <begin position="234"/>
        <end position="258"/>
    </location>
</feature>
<feature type="compositionally biased region" description="Acidic residues" evidence="1">
    <location>
        <begin position="42"/>
        <end position="54"/>
    </location>
</feature>
<organism evidence="3 4">
    <name type="scientific">Colletotrichum spaethianum</name>
    <dbReference type="NCBI Taxonomy" id="700344"/>
    <lineage>
        <taxon>Eukaryota</taxon>
        <taxon>Fungi</taxon>
        <taxon>Dikarya</taxon>
        <taxon>Ascomycota</taxon>
        <taxon>Pezizomycotina</taxon>
        <taxon>Sordariomycetes</taxon>
        <taxon>Hypocreomycetidae</taxon>
        <taxon>Glomerellales</taxon>
        <taxon>Glomerellaceae</taxon>
        <taxon>Colletotrichum</taxon>
        <taxon>Colletotrichum spaethianum species complex</taxon>
    </lineage>
</organism>
<feature type="region of interest" description="Disordered" evidence="1">
    <location>
        <begin position="40"/>
        <end position="115"/>
    </location>
</feature>
<feature type="compositionally biased region" description="Acidic residues" evidence="1">
    <location>
        <begin position="142"/>
        <end position="152"/>
    </location>
</feature>
<feature type="region of interest" description="Disordered" evidence="1">
    <location>
        <begin position="129"/>
        <end position="163"/>
    </location>
</feature>
<proteinExistence type="predicted"/>
<dbReference type="AlphaFoldDB" id="A0AA37PG09"/>
<feature type="compositionally biased region" description="Acidic residues" evidence="1">
    <location>
        <begin position="74"/>
        <end position="83"/>
    </location>
</feature>
<protein>
    <submittedName>
        <fullName evidence="3">Uncharacterized protein</fullName>
    </submittedName>
</protein>
<comment type="caution">
    <text evidence="3">The sequence shown here is derived from an EMBL/GenBank/DDBJ whole genome shotgun (WGS) entry which is preliminary data.</text>
</comment>
<feature type="compositionally biased region" description="Acidic residues" evidence="1">
    <location>
        <begin position="101"/>
        <end position="115"/>
    </location>
</feature>
<dbReference type="RefSeq" id="XP_049133894.1">
    <property type="nucleotide sequence ID" value="XM_049277937.1"/>
</dbReference>
<sequence>MGVYKLTKVLKRALLLAALGRFAVHEVVKASTVLEKVVDTGADAEDTEGEDPDTDNGNNGGVAVLEPTPNGEAGGEDVDDEDGTGQLPRRDGRPEGSVGTGDEDEPVLSEGDLEEDNLVEVTEVLDDTAVGAVGVHGGDSDPGTDSEDDTEEDGHTPKLGQVPLDRALGEGGVVVGNSQGGDIGENGNEDDKLNVQRTVEDGNPQTKEDLQVDGQSDTVDDVGVHAVENLAGSLQGVNDGTKTGGKEDNVGSGASGVGGTLNGDTSVSLLQGGGIVDTVTSHGNEVATLLKNLNDVVLVLGKDLGETISSLNEVVDLRAGHVTTTTETETLSVVNVGAETELAGSLTSDTDGITSQHLDGQTERLGLVDGAGGVVTGGVRAGHDSENLPGTVVTTLAGNTERAETTGGELSNLVLVGLVNLVGDGVVLLDGLEDEERGTLDTGDALTGGGLDEGSDLLGDRVEGEELDDLVLGEDRLGAGVVAQRLQESLVDGIHTLLLAGSSQAGSKHEVLGVDTGDGNLDTSKGLNSGKLLDNGLLLGKVGSTDSHGGGDDGGKTDGNTNNGNGKGEAENVDNAVGAGENDEDQENGTNAVQDLGEVTRAGGGSVDESGSATDEGVVTSGGNDNESLTTLDGGRGVAVVVAVLVDGQRLTSDGGLVDLEESILGDDAAIGRDNGTLLNLEDITGDNFGGLNLLQSAVTEDDSLEGESLLEFGNNLEWGAQCGAVLTYRSGLEFLNKTNGSVKQQKTANNTKIDPVLKTSGKDGGSLHDELDGTNEEHEELKDEVLLLLSHLVATPLAAAVDNLLLSETKTGVSLELLLRDDAAHAGSTILYESC</sequence>
<keyword evidence="2" id="KW-0732">Signal</keyword>
<evidence type="ECO:0000313" key="4">
    <source>
        <dbReference type="Proteomes" id="UP001055115"/>
    </source>
</evidence>
<dbReference type="Proteomes" id="UP001055115">
    <property type="component" value="Unassembled WGS sequence"/>
</dbReference>
<evidence type="ECO:0000256" key="1">
    <source>
        <dbReference type="SAM" id="MobiDB-lite"/>
    </source>
</evidence>
<feature type="signal peptide" evidence="2">
    <location>
        <begin position="1"/>
        <end position="30"/>
    </location>
</feature>
<keyword evidence="4" id="KW-1185">Reference proteome</keyword>
<dbReference type="EMBL" id="BQXU01000050">
    <property type="protein sequence ID" value="GKT51544.1"/>
    <property type="molecule type" value="Genomic_DNA"/>
</dbReference>
<feature type="region of interest" description="Disordered" evidence="1">
    <location>
        <begin position="543"/>
        <end position="628"/>
    </location>
</feature>
<feature type="chain" id="PRO_5041430974" evidence="2">
    <location>
        <begin position="31"/>
        <end position="836"/>
    </location>
</feature>
<reference evidence="3 4" key="1">
    <citation type="submission" date="2022-03" db="EMBL/GenBank/DDBJ databases">
        <title>Genome data of Colletotrichum spp.</title>
        <authorList>
            <person name="Utami Y.D."/>
            <person name="Hiruma K."/>
        </authorList>
    </citation>
    <scope>NUCLEOTIDE SEQUENCE [LARGE SCALE GENOMIC DNA]</scope>
    <source>
        <strain evidence="3 4">MAFF 239500</strain>
    </source>
</reference>
<dbReference type="GeneID" id="73332527"/>
<evidence type="ECO:0000256" key="2">
    <source>
        <dbReference type="SAM" id="SignalP"/>
    </source>
</evidence>
<dbReference type="AntiFam" id="ANF00076">
    <property type="entry name" value="Shadow ORF (opposite copA)"/>
</dbReference>
<accession>A0AA37PG09</accession>
<gene>
    <name evidence="3" type="ORF">ColSpa_11725</name>
</gene>
<name>A0AA37PG09_9PEZI</name>